<evidence type="ECO:0000256" key="5">
    <source>
        <dbReference type="ARBA" id="ARBA00022701"/>
    </source>
</evidence>
<evidence type="ECO:0000256" key="17">
    <source>
        <dbReference type="ARBA" id="ARBA00023136"/>
    </source>
</evidence>
<keyword evidence="25" id="KW-1185">Reference proteome</keyword>
<dbReference type="FunFam" id="3.40.50.300:FF:000553">
    <property type="entry name" value="Mitochondrial Rho GTPase"/>
    <property type="match status" value="1"/>
</dbReference>
<dbReference type="PANTHER" id="PTHR47972">
    <property type="entry name" value="KINESIN-LIKE PROTEIN KLP-3"/>
    <property type="match status" value="1"/>
</dbReference>
<keyword evidence="13" id="KW-1133">Transmembrane helix</keyword>
<keyword evidence="10" id="KW-0378">Hydrolase</keyword>
<evidence type="ECO:0000256" key="20">
    <source>
        <dbReference type="SAM" id="MobiDB-lite"/>
    </source>
</evidence>
<evidence type="ECO:0000256" key="16">
    <source>
        <dbReference type="ARBA" id="ARBA00023134"/>
    </source>
</evidence>
<accession>A0A1J7H2M1</accession>
<dbReference type="PRINTS" id="PR00380">
    <property type="entry name" value="KINESINHEAVY"/>
</dbReference>
<dbReference type="SUPFAM" id="SSF47473">
    <property type="entry name" value="EF-hand"/>
    <property type="match status" value="1"/>
</dbReference>
<dbReference type="SMART" id="SM00174">
    <property type="entry name" value="RHO"/>
    <property type="match status" value="1"/>
</dbReference>
<keyword evidence="16" id="KW-0342">GTP-binding</keyword>
<dbReference type="SMART" id="SM00175">
    <property type="entry name" value="RAB"/>
    <property type="match status" value="1"/>
</dbReference>
<evidence type="ECO:0000256" key="9">
    <source>
        <dbReference type="ARBA" id="ARBA00022787"/>
    </source>
</evidence>
<keyword evidence="11" id="KW-0106">Calcium</keyword>
<dbReference type="FunFam" id="1.10.238.10:FF:000212">
    <property type="entry name" value="Mitochondrial Rho GTPase"/>
    <property type="match status" value="1"/>
</dbReference>
<comment type="similarity">
    <text evidence="3">Belongs to the TRAFAC class myosin-kinesin ATPase superfamily. Kinesin family. KIN-14 subfamily.</text>
</comment>
<keyword evidence="5" id="KW-0493">Microtubule</keyword>
<dbReference type="InterPro" id="IPR001806">
    <property type="entry name" value="Small_GTPase"/>
</dbReference>
<comment type="subcellular location">
    <subcellularLocation>
        <location evidence="1">Mitochondrion outer membrane</location>
        <topology evidence="1">Single-pass type IV membrane protein</topology>
    </subcellularLocation>
</comment>
<dbReference type="GO" id="GO:0005741">
    <property type="term" value="C:mitochondrial outer membrane"/>
    <property type="evidence" value="ECO:0007669"/>
    <property type="project" value="UniProtKB-SubCell"/>
</dbReference>
<evidence type="ECO:0000256" key="6">
    <source>
        <dbReference type="ARBA" id="ARBA00022723"/>
    </source>
</evidence>
<dbReference type="Pfam" id="PF08356">
    <property type="entry name" value="EF_assoc_2"/>
    <property type="match status" value="1"/>
</dbReference>
<evidence type="ECO:0000259" key="22">
    <source>
        <dbReference type="PROSITE" id="PS50222"/>
    </source>
</evidence>
<dbReference type="SMART" id="SM00054">
    <property type="entry name" value="EFh"/>
    <property type="match status" value="2"/>
</dbReference>
<dbReference type="FunFam" id="3.40.50.300:FF:000935">
    <property type="entry name" value="Mitochondrial Rho GTPase"/>
    <property type="match status" value="1"/>
</dbReference>
<keyword evidence="9" id="KW-1000">Mitochondrion outer membrane</keyword>
<evidence type="ECO:0000313" key="24">
    <source>
        <dbReference type="EMBL" id="OIW07120.1"/>
    </source>
</evidence>
<dbReference type="GO" id="GO:0003777">
    <property type="term" value="F:microtubule motor activity"/>
    <property type="evidence" value="ECO:0007669"/>
    <property type="project" value="InterPro"/>
</dbReference>
<keyword evidence="4" id="KW-0812">Transmembrane</keyword>
<dbReference type="Pfam" id="PF00071">
    <property type="entry name" value="Ras"/>
    <property type="match status" value="1"/>
</dbReference>
<evidence type="ECO:0000256" key="4">
    <source>
        <dbReference type="ARBA" id="ARBA00022692"/>
    </source>
</evidence>
<evidence type="ECO:0000256" key="11">
    <source>
        <dbReference type="ARBA" id="ARBA00022837"/>
    </source>
</evidence>
<reference evidence="24 25" key="1">
    <citation type="journal article" date="2017" name="Plant Biotechnol. J.">
        <title>A comprehensive draft genome sequence for lupin (Lupinus angustifolius), an emerging health food: insights into plant-microbe interactions and legume evolution.</title>
        <authorList>
            <person name="Hane J.K."/>
            <person name="Ming Y."/>
            <person name="Kamphuis L.G."/>
            <person name="Nelson M.N."/>
            <person name="Garg G."/>
            <person name="Atkins C.A."/>
            <person name="Bayer P.E."/>
            <person name="Bravo A."/>
            <person name="Bringans S."/>
            <person name="Cannon S."/>
            <person name="Edwards D."/>
            <person name="Foley R."/>
            <person name="Gao L.L."/>
            <person name="Harrison M.J."/>
            <person name="Huang W."/>
            <person name="Hurgobin B."/>
            <person name="Li S."/>
            <person name="Liu C.W."/>
            <person name="McGrath A."/>
            <person name="Morahan G."/>
            <person name="Murray J."/>
            <person name="Weller J."/>
            <person name="Jian J."/>
            <person name="Singh K.B."/>
        </authorList>
    </citation>
    <scope>NUCLEOTIDE SEQUENCE [LARGE SCALE GENOMIC DNA]</scope>
    <source>
        <strain evidence="25">cv. Tanjil</strain>
        <tissue evidence="24">Whole plant</tissue>
    </source>
</reference>
<feature type="domain" description="Miro" evidence="23">
    <location>
        <begin position="424"/>
        <end position="593"/>
    </location>
</feature>
<evidence type="ECO:0000313" key="25">
    <source>
        <dbReference type="Proteomes" id="UP000188354"/>
    </source>
</evidence>
<dbReference type="GO" id="GO:0008017">
    <property type="term" value="F:microtubule binding"/>
    <property type="evidence" value="ECO:0007669"/>
    <property type="project" value="InterPro"/>
</dbReference>
<dbReference type="GO" id="GO:0005524">
    <property type="term" value="F:ATP binding"/>
    <property type="evidence" value="ECO:0007669"/>
    <property type="project" value="UniProtKB-UniRule"/>
</dbReference>
<feature type="domain" description="Miro" evidence="23">
    <location>
        <begin position="14"/>
        <end position="181"/>
    </location>
</feature>
<evidence type="ECO:0000256" key="1">
    <source>
        <dbReference type="ARBA" id="ARBA00004200"/>
    </source>
</evidence>
<dbReference type="FunFam" id="1.10.238.10:FF:000011">
    <property type="entry name" value="Mitochondrial Rho GTPase"/>
    <property type="match status" value="1"/>
</dbReference>
<organism evidence="24 25">
    <name type="scientific">Lupinus angustifolius</name>
    <name type="common">Narrow-leaved blue lupine</name>
    <dbReference type="NCBI Taxonomy" id="3871"/>
    <lineage>
        <taxon>Eukaryota</taxon>
        <taxon>Viridiplantae</taxon>
        <taxon>Streptophyta</taxon>
        <taxon>Embryophyta</taxon>
        <taxon>Tracheophyta</taxon>
        <taxon>Spermatophyta</taxon>
        <taxon>Magnoliopsida</taxon>
        <taxon>eudicotyledons</taxon>
        <taxon>Gunneridae</taxon>
        <taxon>Pentapetalae</taxon>
        <taxon>rosids</taxon>
        <taxon>fabids</taxon>
        <taxon>Fabales</taxon>
        <taxon>Fabaceae</taxon>
        <taxon>Papilionoideae</taxon>
        <taxon>50 kb inversion clade</taxon>
        <taxon>genistoids sensu lato</taxon>
        <taxon>core genistoids</taxon>
        <taxon>Genisteae</taxon>
        <taxon>Lupinus</taxon>
    </lineage>
</organism>
<keyword evidence="18 19" id="KW-0505">Motor protein</keyword>
<dbReference type="InterPro" id="IPR027640">
    <property type="entry name" value="Kinesin-like_fam"/>
</dbReference>
<proteinExistence type="inferred from homology"/>
<dbReference type="PROSITE" id="PS51423">
    <property type="entry name" value="MIRO"/>
    <property type="match status" value="2"/>
</dbReference>
<feature type="compositionally biased region" description="Polar residues" evidence="20">
    <location>
        <begin position="1145"/>
        <end position="1154"/>
    </location>
</feature>
<dbReference type="InterPro" id="IPR011992">
    <property type="entry name" value="EF-hand-dom_pair"/>
</dbReference>
<keyword evidence="17" id="KW-0472">Membrane</keyword>
<name>A0A1J7H2M1_LUPAN</name>
<feature type="domain" description="EF-hand" evidence="22">
    <location>
        <begin position="316"/>
        <end position="351"/>
    </location>
</feature>
<dbReference type="Pfam" id="PF00225">
    <property type="entry name" value="Kinesin"/>
    <property type="match status" value="1"/>
</dbReference>
<dbReference type="GO" id="GO:0007018">
    <property type="term" value="P:microtubule-based movement"/>
    <property type="evidence" value="ECO:0007669"/>
    <property type="project" value="InterPro"/>
</dbReference>
<evidence type="ECO:0000256" key="13">
    <source>
        <dbReference type="ARBA" id="ARBA00022989"/>
    </source>
</evidence>
<sequence length="1409" mass="156893">MAKASSGTVNPHVRSGVRIVVAGDQGTGKSSLIITAAAENFPLNVPPVLPPTKLPEDIYPDRVPITIIDTSSRAEDSDKVAEELQRADAVVLTYACDRPETLENLSTFWLPRLRKLEVKVPVIVVGCKLDLRDENQQVSLELVMSPIMQQFREIETCIECSASRHIQVPEVFYYAQKAVLHPTAPLFDQESQTLKPRCVRALKRIFILCDTDRDGALSDAELNDFQVKCFNAPLQPSEIVGVKKVVQEKLSEGVNERGLTLTGFLFLHALFIEKGRLETTWTVLRKFGYNDEIKLADDLIPPLKRAPGQSVELTNEALDFLKAIFDAFDGDGDGMLRPRELEELFSTAPESPWTGAPYEDAAEKNAFGGLSLDAFLSEWALMTLLNPNFSVENLIYIGYTGDPSSAIRVTRRRHLDRKKQHSERNVLQCFVFGPRNAGKSALLNSFIGRSYSENSNPTTEDRYAVNVVDISTENKKFLVLREIPEDGVKALLSDKESLASCDIAVFVHDRSDESSWRASSELLVEIAGHGEDTGFEVPCLIVAAKDDQDSFPMAIQESTRLSQDMGVEAPIPISVKLGDFNSLFRRIVTAAEHPHLSIPETEAGRSRKQYHRLINRSLMVVSEVVPNQLSENPNCIGSENIMSNEIHENSPDQGHGTVPISKKILYLSTIVQDLKNQHLALSDEVKLTIESFPGPDFLKSVQLLGSENDLLKRKLLVESSERRHLYNEVIELKGNIKVFCRCRPLNESEIANGSASVVNFESLPDNELQVICSDSSKKQFKFDNIFRPEDNQEAVFAQTKPIVTSVLDGFNVCIFAYGQTGTGKTFTMEGTPEQRGVNYRTLEELFRLTEERHGITKYELRVSMLEVYNEKIRDLLAENSSQPTKKLEIKQAADGTQEVPGLIEAPVNGTEDVWEILKVGNGVRSVGSTCSNELSSPSHCLLRVTVVGESLINGQKTKSRLWLVDLAGSERVGKTEAEGERLKESQFINKSLSALGDVISALASKSAHIPYRNSKLTHILQSSLGGDCKTLMFVQVSPSTADLGETLCSLNFATRVRGIESGPARKQVDLTELLKYKQMAEKAKHDDKETRKLQDNLQNLQLRLAARDYHCKNLQEKVRDLENQIAEERKTRLKQESRSLAAVSAQPSSSKQTAVQKIITNKKPPLNPSKSRPPLRRITNLLRPSSPLTSKRYTAAMNGKENTVRRRNSMTTNTESFAKPRGRASIAVPVRPPASSTTTQILQPRRRVSIAALHPDTAYDMTTPLRTSPSRPSAAPTQVLQPRRRVSVATIRSDTTYDIKTPLRTSASQFNSGIGLQQSLKNNQRKDRYSSLFAQYSELRASSVETTPMSIGSSSKFRGSPVRADSRLARHPTGLALQRKPLVWSPLKLKASKNNRKLLWPSRPYTEMQ</sequence>
<evidence type="ECO:0008006" key="26">
    <source>
        <dbReference type="Google" id="ProtNLM"/>
    </source>
</evidence>
<evidence type="ECO:0000256" key="14">
    <source>
        <dbReference type="ARBA" id="ARBA00023054"/>
    </source>
</evidence>
<dbReference type="InterPro" id="IPR036961">
    <property type="entry name" value="Kinesin_motor_dom_sf"/>
</dbReference>
<dbReference type="GO" id="GO:0003924">
    <property type="term" value="F:GTPase activity"/>
    <property type="evidence" value="ECO:0007669"/>
    <property type="project" value="InterPro"/>
</dbReference>
<evidence type="ECO:0000256" key="8">
    <source>
        <dbReference type="ARBA" id="ARBA00022741"/>
    </source>
</evidence>
<dbReference type="Gramene" id="OIW07120">
    <property type="protein sequence ID" value="OIW07120"/>
    <property type="gene ID" value="TanjilG_10093"/>
</dbReference>
<keyword evidence="15" id="KW-0496">Mitochondrion</keyword>
<evidence type="ECO:0000256" key="3">
    <source>
        <dbReference type="ARBA" id="ARBA00010899"/>
    </source>
</evidence>
<evidence type="ECO:0000256" key="18">
    <source>
        <dbReference type="ARBA" id="ARBA00023175"/>
    </source>
</evidence>
<dbReference type="InterPro" id="IPR001752">
    <property type="entry name" value="Kinesin_motor_dom"/>
</dbReference>
<dbReference type="Gene3D" id="1.10.238.10">
    <property type="entry name" value="EF-hand"/>
    <property type="match status" value="2"/>
</dbReference>
<dbReference type="InterPro" id="IPR002048">
    <property type="entry name" value="EF_hand_dom"/>
</dbReference>
<dbReference type="InterPro" id="IPR013566">
    <property type="entry name" value="EF_hand_assoc_1"/>
</dbReference>
<dbReference type="PROSITE" id="PS00018">
    <property type="entry name" value="EF_HAND_1"/>
    <property type="match status" value="1"/>
</dbReference>
<feature type="domain" description="Kinesin motor" evidence="21">
    <location>
        <begin position="735"/>
        <end position="1059"/>
    </location>
</feature>
<dbReference type="PANTHER" id="PTHR47972:SF2">
    <property type="entry name" value="KINESIN-LIKE PROTEIN KIN-14S"/>
    <property type="match status" value="1"/>
</dbReference>
<dbReference type="PROSITE" id="PS50067">
    <property type="entry name" value="KINESIN_MOTOR_2"/>
    <property type="match status" value="1"/>
</dbReference>
<evidence type="ECO:0000256" key="15">
    <source>
        <dbReference type="ARBA" id="ARBA00023128"/>
    </source>
</evidence>
<dbReference type="InterPro" id="IPR027417">
    <property type="entry name" value="P-loop_NTPase"/>
</dbReference>
<evidence type="ECO:0000256" key="2">
    <source>
        <dbReference type="ARBA" id="ARBA00007981"/>
    </source>
</evidence>
<keyword evidence="8 19" id="KW-0547">Nucleotide-binding</keyword>
<dbReference type="EMBL" id="CM007368">
    <property type="protein sequence ID" value="OIW07120.1"/>
    <property type="molecule type" value="Genomic_DNA"/>
</dbReference>
<dbReference type="SMART" id="SM00129">
    <property type="entry name" value="KISc"/>
    <property type="match status" value="1"/>
</dbReference>
<feature type="compositionally biased region" description="Polar residues" evidence="20">
    <location>
        <begin position="1264"/>
        <end position="1280"/>
    </location>
</feature>
<dbReference type="GO" id="GO:0005874">
    <property type="term" value="C:microtubule"/>
    <property type="evidence" value="ECO:0007669"/>
    <property type="project" value="UniProtKB-KW"/>
</dbReference>
<dbReference type="InterPro" id="IPR020860">
    <property type="entry name" value="MIRO_dom"/>
</dbReference>
<feature type="binding site" evidence="19">
    <location>
        <begin position="818"/>
        <end position="825"/>
    </location>
    <ligand>
        <name>ATP</name>
        <dbReference type="ChEBI" id="CHEBI:30616"/>
    </ligand>
</feature>
<dbReference type="PROSITE" id="PS50222">
    <property type="entry name" value="EF_HAND_2"/>
    <property type="match status" value="1"/>
</dbReference>
<evidence type="ECO:0000259" key="23">
    <source>
        <dbReference type="PROSITE" id="PS51423"/>
    </source>
</evidence>
<keyword evidence="7" id="KW-0677">Repeat</keyword>
<feature type="region of interest" description="Disordered" evidence="20">
    <location>
        <begin position="1260"/>
        <end position="1283"/>
    </location>
</feature>
<dbReference type="InterPro" id="IPR018247">
    <property type="entry name" value="EF_Hand_1_Ca_BS"/>
</dbReference>
<evidence type="ECO:0000256" key="10">
    <source>
        <dbReference type="ARBA" id="ARBA00022801"/>
    </source>
</evidence>
<dbReference type="Gene3D" id="3.40.850.10">
    <property type="entry name" value="Kinesin motor domain"/>
    <property type="match status" value="1"/>
</dbReference>
<keyword evidence="12 19" id="KW-0067">ATP-binding</keyword>
<evidence type="ECO:0000256" key="19">
    <source>
        <dbReference type="PROSITE-ProRule" id="PRU00283"/>
    </source>
</evidence>
<gene>
    <name evidence="24" type="ORF">TanjilG_10093</name>
</gene>
<evidence type="ECO:0000259" key="21">
    <source>
        <dbReference type="PROSITE" id="PS50067"/>
    </source>
</evidence>
<dbReference type="STRING" id="3871.A0A1J7H2M1"/>
<feature type="region of interest" description="Disordered" evidence="20">
    <location>
        <begin position="1131"/>
        <end position="1154"/>
    </location>
</feature>
<dbReference type="PROSITE" id="PS00411">
    <property type="entry name" value="KINESIN_MOTOR_1"/>
    <property type="match status" value="1"/>
</dbReference>
<dbReference type="CDD" id="cd01366">
    <property type="entry name" value="KISc_C_terminal"/>
    <property type="match status" value="1"/>
</dbReference>
<dbReference type="FunFam" id="3.40.850.10:FF:000061">
    <property type="entry name" value="Kinesin-like protein"/>
    <property type="match status" value="1"/>
</dbReference>
<keyword evidence="6" id="KW-0479">Metal-binding</keyword>
<dbReference type="GO" id="GO:0005509">
    <property type="term" value="F:calcium ion binding"/>
    <property type="evidence" value="ECO:0007669"/>
    <property type="project" value="InterPro"/>
</dbReference>
<dbReference type="InterPro" id="IPR013567">
    <property type="entry name" value="EF_hand_assoc_2"/>
</dbReference>
<dbReference type="Gene3D" id="3.40.50.300">
    <property type="entry name" value="P-loop containing nucleotide triphosphate hydrolases"/>
    <property type="match status" value="2"/>
</dbReference>
<dbReference type="GO" id="GO:0005525">
    <property type="term" value="F:GTP binding"/>
    <property type="evidence" value="ECO:0007669"/>
    <property type="project" value="UniProtKB-KW"/>
</dbReference>
<evidence type="ECO:0000256" key="7">
    <source>
        <dbReference type="ARBA" id="ARBA00022737"/>
    </source>
</evidence>
<dbReference type="SUPFAM" id="SSF52540">
    <property type="entry name" value="P-loop containing nucleoside triphosphate hydrolases"/>
    <property type="match status" value="3"/>
</dbReference>
<keyword evidence="14" id="KW-0175">Coiled coil</keyword>
<dbReference type="CDD" id="cd01892">
    <property type="entry name" value="Miro2"/>
    <property type="match status" value="1"/>
</dbReference>
<comment type="similarity">
    <text evidence="2">Belongs to the mitochondrial Rho GTPase family.</text>
</comment>
<dbReference type="Proteomes" id="UP000188354">
    <property type="component" value="Chromosome LG08"/>
</dbReference>
<protein>
    <recommendedName>
        <fullName evidence="26">Mitochondrial Rho GTPase</fullName>
    </recommendedName>
</protein>
<dbReference type="InterPro" id="IPR019821">
    <property type="entry name" value="Kinesin_motor_CS"/>
</dbReference>
<evidence type="ECO:0000256" key="12">
    <source>
        <dbReference type="ARBA" id="ARBA00022840"/>
    </source>
</evidence>
<dbReference type="Pfam" id="PF08355">
    <property type="entry name" value="EF_assoc_1"/>
    <property type="match status" value="1"/>
</dbReference>